<dbReference type="RefSeq" id="WP_119375159.1">
    <property type="nucleotide sequence ID" value="NZ_QWFX01000005.1"/>
</dbReference>
<dbReference type="GO" id="GO:0004674">
    <property type="term" value="F:protein serine/threonine kinase activity"/>
    <property type="evidence" value="ECO:0007669"/>
    <property type="project" value="TreeGrafter"/>
</dbReference>
<dbReference type="AlphaFoldDB" id="A0A399RQG9"/>
<feature type="region of interest" description="Disordered" evidence="6">
    <location>
        <begin position="397"/>
        <end position="425"/>
    </location>
</feature>
<evidence type="ECO:0000256" key="4">
    <source>
        <dbReference type="ARBA" id="ARBA00022840"/>
    </source>
</evidence>
<dbReference type="OrthoDB" id="9801841at2"/>
<dbReference type="Proteomes" id="UP000266385">
    <property type="component" value="Unassembled WGS sequence"/>
</dbReference>
<dbReference type="CDD" id="cd14014">
    <property type="entry name" value="STKc_PknB_like"/>
    <property type="match status" value="1"/>
</dbReference>
<comment type="caution">
    <text evidence="8">The sequence shown here is derived from an EMBL/GenBank/DDBJ whole genome shotgun (WGS) entry which is preliminary data.</text>
</comment>
<dbReference type="InterPro" id="IPR008271">
    <property type="entry name" value="Ser/Thr_kinase_AS"/>
</dbReference>
<dbReference type="SMART" id="SM00220">
    <property type="entry name" value="S_TKc"/>
    <property type="match status" value="1"/>
</dbReference>
<dbReference type="EMBL" id="QWFX01000005">
    <property type="protein sequence ID" value="RIJ33081.1"/>
    <property type="molecule type" value="Genomic_DNA"/>
</dbReference>
<dbReference type="GO" id="GO:0005524">
    <property type="term" value="F:ATP binding"/>
    <property type="evidence" value="ECO:0007669"/>
    <property type="project" value="UniProtKB-UniRule"/>
</dbReference>
<reference evidence="8 9" key="1">
    <citation type="submission" date="2018-08" db="EMBL/GenBank/DDBJ databases">
        <title>Henriciella mobilis sp. nov., isolated from seawater.</title>
        <authorList>
            <person name="Cheng H."/>
            <person name="Wu Y.-H."/>
            <person name="Xu X.-W."/>
            <person name="Guo L.-L."/>
        </authorList>
    </citation>
    <scope>NUCLEOTIDE SEQUENCE [LARGE SCALE GENOMIC DNA]</scope>
    <source>
        <strain evidence="8 9">JN25</strain>
    </source>
</reference>
<feature type="compositionally biased region" description="Pro residues" evidence="6">
    <location>
        <begin position="415"/>
        <end position="425"/>
    </location>
</feature>
<sequence>MTTCSKCQHAMSEDDRFCPECGEPVGEKPASVDVSAMQTVGGLETLDDTGTVSPSSRKQPELAPGTVFAGRYTIEDVVGRGGMGVVYRADDKLAKKQVALKLIRPERLAGSNAVDRLISEGITARDIRHPNIVAVYDVGEEAGQPFVSMEYLDGQSLRAWHRQKVQAREDVPLRVAARIIAEILDGLKAAHAAGVIHRDLKPENIILAGEPDDKAAPLKILDFGIARAAGGTVDSGTGTGLGTPRYMAPEQITNPDAAGPPADLYSVSVIFYELLVDVLPQGHWQPPSGGRSDVPADIDALIEKGLSNRPANRPQSAEDYRSALVDAVNLGRPPAPDPRPTPGPVGPGGKIKPWWYVAGAGVAGVVLIAAVWPEDVIDDDPCVGLVGDSWRMCMGYDVNDDPDPVPDPDDEDGPPYSPPPPPPPPVRALNGQWNDGSGIVYDIRMSDSGQFSGDGYGMDGGYYTIRGSLSGSNGTYVVSAPAMGLSLQGRASWDRQCHISYQTFDPSGTTIVAQGQMHVNHNPGEPCP</sequence>
<keyword evidence="1" id="KW-0808">Transferase</keyword>
<feature type="domain" description="Protein kinase" evidence="7">
    <location>
        <begin position="72"/>
        <end position="355"/>
    </location>
</feature>
<organism evidence="8 9">
    <name type="scientific">Henriciella mobilis</name>
    <dbReference type="NCBI Taxonomy" id="2305467"/>
    <lineage>
        <taxon>Bacteria</taxon>
        <taxon>Pseudomonadati</taxon>
        <taxon>Pseudomonadota</taxon>
        <taxon>Alphaproteobacteria</taxon>
        <taxon>Hyphomonadales</taxon>
        <taxon>Hyphomonadaceae</taxon>
        <taxon>Henriciella</taxon>
    </lineage>
</organism>
<accession>A0A399RQG9</accession>
<gene>
    <name evidence="8" type="ORF">D1223_04365</name>
</gene>
<evidence type="ECO:0000259" key="7">
    <source>
        <dbReference type="PROSITE" id="PS50011"/>
    </source>
</evidence>
<dbReference type="Gene3D" id="3.30.200.20">
    <property type="entry name" value="Phosphorylase Kinase, domain 1"/>
    <property type="match status" value="1"/>
</dbReference>
<dbReference type="InterPro" id="IPR011009">
    <property type="entry name" value="Kinase-like_dom_sf"/>
</dbReference>
<feature type="binding site" evidence="5">
    <location>
        <position position="101"/>
    </location>
    <ligand>
        <name>ATP</name>
        <dbReference type="ChEBI" id="CHEBI:30616"/>
    </ligand>
</feature>
<dbReference type="PROSITE" id="PS00107">
    <property type="entry name" value="PROTEIN_KINASE_ATP"/>
    <property type="match status" value="1"/>
</dbReference>
<keyword evidence="2 5" id="KW-0547">Nucleotide-binding</keyword>
<evidence type="ECO:0000256" key="6">
    <source>
        <dbReference type="SAM" id="MobiDB-lite"/>
    </source>
</evidence>
<feature type="compositionally biased region" description="Acidic residues" evidence="6">
    <location>
        <begin position="398"/>
        <end position="413"/>
    </location>
</feature>
<dbReference type="Gene3D" id="1.10.510.10">
    <property type="entry name" value="Transferase(Phosphotransferase) domain 1"/>
    <property type="match status" value="1"/>
</dbReference>
<dbReference type="SUPFAM" id="SSF56112">
    <property type="entry name" value="Protein kinase-like (PK-like)"/>
    <property type="match status" value="1"/>
</dbReference>
<dbReference type="PROSITE" id="PS50011">
    <property type="entry name" value="PROTEIN_KINASE_DOM"/>
    <property type="match status" value="1"/>
</dbReference>
<evidence type="ECO:0000256" key="3">
    <source>
        <dbReference type="ARBA" id="ARBA00022777"/>
    </source>
</evidence>
<keyword evidence="4 5" id="KW-0067">ATP-binding</keyword>
<dbReference type="PANTHER" id="PTHR43289:SF6">
    <property type="entry name" value="SERINE_THREONINE-PROTEIN KINASE NEKL-3"/>
    <property type="match status" value="1"/>
</dbReference>
<evidence type="ECO:0000256" key="1">
    <source>
        <dbReference type="ARBA" id="ARBA00022679"/>
    </source>
</evidence>
<proteinExistence type="predicted"/>
<keyword evidence="3" id="KW-0418">Kinase</keyword>
<name>A0A399RQG9_9PROT</name>
<evidence type="ECO:0000256" key="2">
    <source>
        <dbReference type="ARBA" id="ARBA00022741"/>
    </source>
</evidence>
<keyword evidence="9" id="KW-1185">Reference proteome</keyword>
<dbReference type="InterPro" id="IPR017441">
    <property type="entry name" value="Protein_kinase_ATP_BS"/>
</dbReference>
<protein>
    <recommendedName>
        <fullName evidence="7">Protein kinase domain-containing protein</fullName>
    </recommendedName>
</protein>
<evidence type="ECO:0000256" key="5">
    <source>
        <dbReference type="PROSITE-ProRule" id="PRU10141"/>
    </source>
</evidence>
<dbReference type="PANTHER" id="PTHR43289">
    <property type="entry name" value="MITOGEN-ACTIVATED PROTEIN KINASE KINASE KINASE 20-RELATED"/>
    <property type="match status" value="1"/>
</dbReference>
<dbReference type="Pfam" id="PF00069">
    <property type="entry name" value="Pkinase"/>
    <property type="match status" value="1"/>
</dbReference>
<dbReference type="InterPro" id="IPR000719">
    <property type="entry name" value="Prot_kinase_dom"/>
</dbReference>
<evidence type="ECO:0000313" key="8">
    <source>
        <dbReference type="EMBL" id="RIJ33081.1"/>
    </source>
</evidence>
<evidence type="ECO:0000313" key="9">
    <source>
        <dbReference type="Proteomes" id="UP000266385"/>
    </source>
</evidence>
<dbReference type="Pfam" id="PF13240">
    <property type="entry name" value="Zn_Ribbon_1"/>
    <property type="match status" value="1"/>
</dbReference>
<dbReference type="PROSITE" id="PS00108">
    <property type="entry name" value="PROTEIN_KINASE_ST"/>
    <property type="match status" value="1"/>
</dbReference>
<dbReference type="InterPro" id="IPR026870">
    <property type="entry name" value="Zinc_ribbon_dom"/>
</dbReference>